<evidence type="ECO:0000313" key="14">
    <source>
        <dbReference type="Proteomes" id="UP000076532"/>
    </source>
</evidence>
<name>A0A166KY70_9AGAM</name>
<dbReference type="PROSITE" id="PS50089">
    <property type="entry name" value="ZF_RING_2"/>
    <property type="match status" value="1"/>
</dbReference>
<dbReference type="PROSITE" id="PS51873">
    <property type="entry name" value="TRIAD"/>
    <property type="match status" value="1"/>
</dbReference>
<feature type="domain" description="RING-type" evidence="11">
    <location>
        <begin position="787"/>
        <end position="841"/>
    </location>
</feature>
<evidence type="ECO:0000256" key="3">
    <source>
        <dbReference type="ARBA" id="ARBA00022679"/>
    </source>
</evidence>
<dbReference type="InterPro" id="IPR001841">
    <property type="entry name" value="Znf_RING"/>
</dbReference>
<feature type="domain" description="RING-type" evidence="12">
    <location>
        <begin position="783"/>
        <end position="996"/>
    </location>
</feature>
<dbReference type="PANTHER" id="PTHR47763">
    <property type="entry name" value="ALPHA-PROTEIN KINASE VWKA"/>
    <property type="match status" value="1"/>
</dbReference>
<keyword evidence="3" id="KW-0808">Transferase</keyword>
<keyword evidence="4" id="KW-0479">Metal-binding</keyword>
<keyword evidence="7 10" id="KW-0863">Zinc-finger</keyword>
<evidence type="ECO:0000259" key="11">
    <source>
        <dbReference type="PROSITE" id="PS50089"/>
    </source>
</evidence>
<evidence type="ECO:0000256" key="6">
    <source>
        <dbReference type="ARBA" id="ARBA00022737"/>
    </source>
</evidence>
<dbReference type="InterPro" id="IPR044066">
    <property type="entry name" value="TRIAD_supradom"/>
</dbReference>
<dbReference type="OrthoDB" id="3269552at2759"/>
<reference evidence="13 14" key="1">
    <citation type="journal article" date="2016" name="Mol. Biol. Evol.">
        <title>Comparative Genomics of Early-Diverging Mushroom-Forming Fungi Provides Insights into the Origins of Lignocellulose Decay Capabilities.</title>
        <authorList>
            <person name="Nagy L.G."/>
            <person name="Riley R."/>
            <person name="Tritt A."/>
            <person name="Adam C."/>
            <person name="Daum C."/>
            <person name="Floudas D."/>
            <person name="Sun H."/>
            <person name="Yadav J.S."/>
            <person name="Pangilinan J."/>
            <person name="Larsson K.H."/>
            <person name="Matsuura K."/>
            <person name="Barry K."/>
            <person name="Labutti K."/>
            <person name="Kuo R."/>
            <person name="Ohm R.A."/>
            <person name="Bhattacharya S.S."/>
            <person name="Shirouzu T."/>
            <person name="Yoshinaga Y."/>
            <person name="Martin F.M."/>
            <person name="Grigoriev I.V."/>
            <person name="Hibbett D.S."/>
        </authorList>
    </citation>
    <scope>NUCLEOTIDE SEQUENCE [LARGE SCALE GENOMIC DNA]</scope>
    <source>
        <strain evidence="13 14">CBS 109695</strain>
    </source>
</reference>
<keyword evidence="2" id="KW-0964">Secreted</keyword>
<keyword evidence="5" id="KW-0732">Signal</keyword>
<dbReference type="EMBL" id="KV417540">
    <property type="protein sequence ID" value="KZP22375.1"/>
    <property type="molecule type" value="Genomic_DNA"/>
</dbReference>
<evidence type="ECO:0000256" key="7">
    <source>
        <dbReference type="ARBA" id="ARBA00022771"/>
    </source>
</evidence>
<dbReference type="Pfam" id="PF26200">
    <property type="entry name" value="Rcat_RNF216"/>
    <property type="match status" value="1"/>
</dbReference>
<dbReference type="Gene3D" id="3.40.50.410">
    <property type="entry name" value="von Willebrand factor, type A domain"/>
    <property type="match status" value="1"/>
</dbReference>
<keyword evidence="9" id="KW-0862">Zinc</keyword>
<dbReference type="Gene3D" id="1.20.120.1750">
    <property type="match status" value="1"/>
</dbReference>
<gene>
    <name evidence="13" type="ORF">FIBSPDRAFT_824758</name>
</gene>
<dbReference type="STRING" id="436010.A0A166KY70"/>
<dbReference type="InterPro" id="IPR056861">
    <property type="entry name" value="HMCN1-like_VWA"/>
</dbReference>
<dbReference type="AlphaFoldDB" id="A0A166KY70"/>
<dbReference type="PANTHER" id="PTHR47763:SF1">
    <property type="entry name" value="DUF659 DOMAIN-CONTAINING PROTEIN"/>
    <property type="match status" value="1"/>
</dbReference>
<keyword evidence="14" id="KW-1185">Reference proteome</keyword>
<evidence type="ECO:0000256" key="5">
    <source>
        <dbReference type="ARBA" id="ARBA00022729"/>
    </source>
</evidence>
<dbReference type="InterPro" id="IPR013083">
    <property type="entry name" value="Znf_RING/FYVE/PHD"/>
</dbReference>
<proteinExistence type="predicted"/>
<accession>A0A166KY70</accession>
<evidence type="ECO:0000256" key="8">
    <source>
        <dbReference type="ARBA" id="ARBA00022786"/>
    </source>
</evidence>
<evidence type="ECO:0000256" key="9">
    <source>
        <dbReference type="ARBA" id="ARBA00022833"/>
    </source>
</evidence>
<dbReference type="InterPro" id="IPR052969">
    <property type="entry name" value="Thr-specific_kinase-like"/>
</dbReference>
<keyword evidence="8" id="KW-0833">Ubl conjugation pathway</keyword>
<dbReference type="GO" id="GO:0008270">
    <property type="term" value="F:zinc ion binding"/>
    <property type="evidence" value="ECO:0007669"/>
    <property type="project" value="UniProtKB-KW"/>
</dbReference>
<protein>
    <recommendedName>
        <fullName evidence="15">RING-type domain-containing protein</fullName>
    </recommendedName>
</protein>
<dbReference type="Gene3D" id="3.30.40.10">
    <property type="entry name" value="Zinc/RING finger domain, C3HC4 (zinc finger)"/>
    <property type="match status" value="1"/>
</dbReference>
<dbReference type="SUPFAM" id="SSF53300">
    <property type="entry name" value="vWA-like"/>
    <property type="match status" value="1"/>
</dbReference>
<dbReference type="InterPro" id="IPR036465">
    <property type="entry name" value="vWFA_dom_sf"/>
</dbReference>
<dbReference type="Pfam" id="PF25106">
    <property type="entry name" value="VWA_4"/>
    <property type="match status" value="1"/>
</dbReference>
<dbReference type="CDD" id="cd22584">
    <property type="entry name" value="Rcat_RBR_unk"/>
    <property type="match status" value="1"/>
</dbReference>
<dbReference type="Proteomes" id="UP000076532">
    <property type="component" value="Unassembled WGS sequence"/>
</dbReference>
<evidence type="ECO:0000256" key="2">
    <source>
        <dbReference type="ARBA" id="ARBA00022525"/>
    </source>
</evidence>
<evidence type="ECO:0000256" key="4">
    <source>
        <dbReference type="ARBA" id="ARBA00022723"/>
    </source>
</evidence>
<evidence type="ECO:0000313" key="13">
    <source>
        <dbReference type="EMBL" id="KZP22375.1"/>
    </source>
</evidence>
<evidence type="ECO:0000256" key="1">
    <source>
        <dbReference type="ARBA" id="ARBA00004613"/>
    </source>
</evidence>
<evidence type="ECO:0008006" key="15">
    <source>
        <dbReference type="Google" id="ProtNLM"/>
    </source>
</evidence>
<sequence length="998" mass="109730">MTDTYDLLILTDATSSMGDYLTALKTSIPEILGLAQLSGAFRRLGVLAYRDYSEPEDECIVWSGWNPDDLLGFVRQLEPEGGGDFPEAAKTALIRGLQAVDKNTRTLILWYTDAPPHHPSANSYQNDVKEAAIFPAGATDWIKLCRMAARRNCTVFSFTPQSLQSQFSCFYTLLSELTGGISISTSILSSASISRLTLDIILQWMGQAPAIEESLMNSGASLNHYEVSPINAIPNPSNELAGSHGYLPPPQKSGAYSLLPIHTVPLKSSSIPTGHFPSASQTESLAKRFASPSEEAYHKRVYKSLSAIIDSNVACLTYNPIFGQLWRAVCKDTTNVVEKARLINSFSVAVGKIADPEAKRNLVLWLEESFDATEEIEAIIAGAPTGGPLVYLDLDSGVDLTRAELLEVSRSCYSGVLKKLASILTHLKLVEPNSDMSLTQRHLTIPLSLSPVQFFRILPHLVVPGTIYGKRAASLMAILALTTAVPFLHVSATSILVPLKGNWLNLDVPENISWDCAKLLLSVHDGVTLTAKEKRVYTAMKRYKNIEMNMQADVNVRVGWTPKKRRNVGDRRVTCRKCRVRRSVTIMSDKDTDVCGLCVWACSVKKDPVAYTTKMNSCWVECSTKTCHAQYVVVDVALLRIRPRCHYCRTSTPCPYLNCTRCLNRVIIPHPYRTASDTPASFLCPACTANEIQTVEEEAATTKALVAQNGVTWLGFESLDGVLGGKSAFKLMSMHGVAAFGSSPVTSSSPKAVLALKFNGKTVHNPKDVLAQVEGRVEGGVVDLGTCSLCYDDFRRDKLIKACGRSGCENWVDEKCLHEWYGKSAPGELLSPTQLHCPFCRRLPAIKVLSRFNAPATTLFGLQTALTDTRFFYAWCTDCGYAKQAYERACCGGEPVAELHHWSCTTCREAHMRLVRALDMELNETLPVKINKNDTQIVKLGFRHCPRCEAPIEKISGCNHITCICGQHFCYVCGIGTDAASIYVHISTMHEGLLFGDD</sequence>
<dbReference type="SUPFAM" id="SSF57850">
    <property type="entry name" value="RING/U-box"/>
    <property type="match status" value="2"/>
</dbReference>
<organism evidence="13 14">
    <name type="scientific">Athelia psychrophila</name>
    <dbReference type="NCBI Taxonomy" id="1759441"/>
    <lineage>
        <taxon>Eukaryota</taxon>
        <taxon>Fungi</taxon>
        <taxon>Dikarya</taxon>
        <taxon>Basidiomycota</taxon>
        <taxon>Agaricomycotina</taxon>
        <taxon>Agaricomycetes</taxon>
        <taxon>Agaricomycetidae</taxon>
        <taxon>Atheliales</taxon>
        <taxon>Atheliaceae</taxon>
        <taxon>Athelia</taxon>
    </lineage>
</organism>
<evidence type="ECO:0000256" key="10">
    <source>
        <dbReference type="PROSITE-ProRule" id="PRU00175"/>
    </source>
</evidence>
<keyword evidence="6" id="KW-0677">Repeat</keyword>
<evidence type="ECO:0000259" key="12">
    <source>
        <dbReference type="PROSITE" id="PS51873"/>
    </source>
</evidence>
<dbReference type="GO" id="GO:0005737">
    <property type="term" value="C:cytoplasm"/>
    <property type="evidence" value="ECO:0007669"/>
    <property type="project" value="TreeGrafter"/>
</dbReference>
<comment type="subcellular location">
    <subcellularLocation>
        <location evidence="1">Secreted</location>
    </subcellularLocation>
</comment>
<dbReference type="GO" id="GO:0004674">
    <property type="term" value="F:protein serine/threonine kinase activity"/>
    <property type="evidence" value="ECO:0007669"/>
    <property type="project" value="TreeGrafter"/>
</dbReference>